<feature type="transmembrane region" description="Helical" evidence="1">
    <location>
        <begin position="283"/>
        <end position="302"/>
    </location>
</feature>
<feature type="transmembrane region" description="Helical" evidence="1">
    <location>
        <begin position="249"/>
        <end position="271"/>
    </location>
</feature>
<dbReference type="PANTHER" id="PTHR43471">
    <property type="entry name" value="ABC TRANSPORTER PERMEASE"/>
    <property type="match status" value="1"/>
</dbReference>
<proteinExistence type="predicted"/>
<feature type="transmembrane region" description="Helical" evidence="1">
    <location>
        <begin position="35"/>
        <end position="53"/>
    </location>
</feature>
<keyword evidence="3" id="KW-1185">Reference proteome</keyword>
<feature type="transmembrane region" description="Helical" evidence="1">
    <location>
        <begin position="210"/>
        <end position="237"/>
    </location>
</feature>
<feature type="transmembrane region" description="Helical" evidence="1">
    <location>
        <begin position="167"/>
        <end position="189"/>
    </location>
</feature>
<accession>A0A2D2DFJ9</accession>
<keyword evidence="1" id="KW-0472">Membrane</keyword>
<dbReference type="Proteomes" id="UP000229897">
    <property type="component" value="Chromosome"/>
</dbReference>
<dbReference type="Pfam" id="PF12679">
    <property type="entry name" value="ABC2_membrane_2"/>
    <property type="match status" value="1"/>
</dbReference>
<keyword evidence="1" id="KW-1133">Transmembrane helix</keyword>
<dbReference type="AlphaFoldDB" id="A0A2D2DFJ9"/>
<sequence>MVRPCRPCRLARGERGATMTRALFRLELAMLLRARFTWIIGALLFAALAWGAINGQANADGQQATVERVKMHAAAKVLKQQADVARYSRPADTVLPYWQDPSDAAGYMRYGLSAYAVKPPSPLAGIAIGQSRLLPFYIKTDLDYVAPPAAAFDFINPRILSLGDFDLSFVLVYVLPLALIAIGASLLAAERDSGALRLMAAQLPSFRQLVMLKFGVAAIVCVPFTLVATVLALLVAGTPCWSMQTAGTVLLLGAALAGLTLFWVALTALLASRIGVVGSYLRLVSVWIGFTFFVPAAGALIIDTAYPAPSPLLYLDDLRRANDFTPANRDALFAAFARAEPAYAAAAERVDKVSYATKQIAVQQAVERQIEERASAAAHQNEAAAGRAAALRWLSPAMVFDTLLQQAAGSGVERHKRFLKRTGEYTDELRAFFWPRALAEAANPANACQGCAARLNFTDHDKIPRFQADRPLDGVAASIGGAVGYLWVLACAVMLMLWSGRRFRL</sequence>
<dbReference type="GO" id="GO:0140359">
    <property type="term" value="F:ABC-type transporter activity"/>
    <property type="evidence" value="ECO:0007669"/>
    <property type="project" value="InterPro"/>
</dbReference>
<name>A0A2D2DFJ9_9BURK</name>
<dbReference type="PANTHER" id="PTHR43471:SF14">
    <property type="entry name" value="ABC-2 TYPE TRANSPORT SYSTEM PERMEASE PROTEIN"/>
    <property type="match status" value="1"/>
</dbReference>
<evidence type="ECO:0000313" key="3">
    <source>
        <dbReference type="Proteomes" id="UP000229897"/>
    </source>
</evidence>
<evidence type="ECO:0000256" key="1">
    <source>
        <dbReference type="SAM" id="Phobius"/>
    </source>
</evidence>
<reference evidence="2" key="1">
    <citation type="submission" date="2017-10" db="EMBL/GenBank/DDBJ databases">
        <title>Massilia psychrophilum sp. nov., a novel purple-pigmented bacterium isolated from Tianshan glacier, Xinjiang Municipality, China.</title>
        <authorList>
            <person name="Wang H."/>
        </authorList>
    </citation>
    <scope>NUCLEOTIDE SEQUENCE [LARGE SCALE GENOMIC DNA]</scope>
    <source>
        <strain evidence="2">B2</strain>
    </source>
</reference>
<evidence type="ECO:0000313" key="2">
    <source>
        <dbReference type="EMBL" id="ATQ73750.1"/>
    </source>
</evidence>
<dbReference type="EMBL" id="CP024608">
    <property type="protein sequence ID" value="ATQ73750.1"/>
    <property type="molecule type" value="Genomic_DNA"/>
</dbReference>
<dbReference type="GO" id="GO:0005886">
    <property type="term" value="C:plasma membrane"/>
    <property type="evidence" value="ECO:0007669"/>
    <property type="project" value="UniProtKB-SubCell"/>
</dbReference>
<protein>
    <recommendedName>
        <fullName evidence="4">ABC transporter permease</fullName>
    </recommendedName>
</protein>
<gene>
    <name evidence="2" type="ORF">CR152_03920</name>
</gene>
<evidence type="ECO:0008006" key="4">
    <source>
        <dbReference type="Google" id="ProtNLM"/>
    </source>
</evidence>
<keyword evidence="1" id="KW-0812">Transmembrane</keyword>
<organism evidence="2 3">
    <name type="scientific">Massilia violaceinigra</name>
    <dbReference type="NCBI Taxonomy" id="2045208"/>
    <lineage>
        <taxon>Bacteria</taxon>
        <taxon>Pseudomonadati</taxon>
        <taxon>Pseudomonadota</taxon>
        <taxon>Betaproteobacteria</taxon>
        <taxon>Burkholderiales</taxon>
        <taxon>Oxalobacteraceae</taxon>
        <taxon>Telluria group</taxon>
        <taxon>Massilia</taxon>
    </lineage>
</organism>
<feature type="transmembrane region" description="Helical" evidence="1">
    <location>
        <begin position="475"/>
        <end position="498"/>
    </location>
</feature>
<dbReference type="KEGG" id="mass:CR152_03920"/>